<feature type="compositionally biased region" description="Low complexity" evidence="3">
    <location>
        <begin position="606"/>
        <end position="624"/>
    </location>
</feature>
<feature type="region of interest" description="Disordered" evidence="3">
    <location>
        <begin position="137"/>
        <end position="374"/>
    </location>
</feature>
<organism evidence="5 6">
    <name type="scientific">Collybiopsis luxurians FD-317 M1</name>
    <dbReference type="NCBI Taxonomy" id="944289"/>
    <lineage>
        <taxon>Eukaryota</taxon>
        <taxon>Fungi</taxon>
        <taxon>Dikarya</taxon>
        <taxon>Basidiomycota</taxon>
        <taxon>Agaricomycotina</taxon>
        <taxon>Agaricomycetes</taxon>
        <taxon>Agaricomycetidae</taxon>
        <taxon>Agaricales</taxon>
        <taxon>Marasmiineae</taxon>
        <taxon>Omphalotaceae</taxon>
        <taxon>Collybiopsis</taxon>
        <taxon>Collybiopsis luxurians</taxon>
    </lineage>
</organism>
<feature type="compositionally biased region" description="Polar residues" evidence="3">
    <location>
        <begin position="210"/>
        <end position="222"/>
    </location>
</feature>
<dbReference type="InterPro" id="IPR051825">
    <property type="entry name" value="SRCIN1"/>
</dbReference>
<dbReference type="PANTHER" id="PTHR22741:SF10">
    <property type="entry name" value="COILED-COIL DOMAIN-CONTAINING PROTEIN CG32809"/>
    <property type="match status" value="1"/>
</dbReference>
<evidence type="ECO:0000256" key="2">
    <source>
        <dbReference type="SAM" id="Coils"/>
    </source>
</evidence>
<dbReference type="Pfam" id="PF03915">
    <property type="entry name" value="AIP3"/>
    <property type="match status" value="1"/>
</dbReference>
<evidence type="ECO:0000256" key="3">
    <source>
        <dbReference type="SAM" id="MobiDB-lite"/>
    </source>
</evidence>
<dbReference type="GO" id="GO:0051286">
    <property type="term" value="C:cell tip"/>
    <property type="evidence" value="ECO:0007669"/>
    <property type="project" value="TreeGrafter"/>
</dbReference>
<dbReference type="Gene3D" id="1.20.58.1540">
    <property type="entry name" value="Actin interacting protein 3, C-terminal domain"/>
    <property type="match status" value="1"/>
</dbReference>
<feature type="compositionally biased region" description="Basic and acidic residues" evidence="3">
    <location>
        <begin position="137"/>
        <end position="152"/>
    </location>
</feature>
<feature type="coiled-coil region" evidence="2">
    <location>
        <begin position="725"/>
        <end position="778"/>
    </location>
</feature>
<reference evidence="5 6" key="1">
    <citation type="submission" date="2014-04" db="EMBL/GenBank/DDBJ databases">
        <title>Evolutionary Origins and Diversification of the Mycorrhizal Mutualists.</title>
        <authorList>
            <consortium name="DOE Joint Genome Institute"/>
            <consortium name="Mycorrhizal Genomics Consortium"/>
            <person name="Kohler A."/>
            <person name="Kuo A."/>
            <person name="Nagy L.G."/>
            <person name="Floudas D."/>
            <person name="Copeland A."/>
            <person name="Barry K.W."/>
            <person name="Cichocki N."/>
            <person name="Veneault-Fourrey C."/>
            <person name="LaButti K."/>
            <person name="Lindquist E.A."/>
            <person name="Lipzen A."/>
            <person name="Lundell T."/>
            <person name="Morin E."/>
            <person name="Murat C."/>
            <person name="Riley R."/>
            <person name="Ohm R."/>
            <person name="Sun H."/>
            <person name="Tunlid A."/>
            <person name="Henrissat B."/>
            <person name="Grigoriev I.V."/>
            <person name="Hibbett D.S."/>
            <person name="Martin F."/>
        </authorList>
    </citation>
    <scope>NUCLEOTIDE SEQUENCE [LARGE SCALE GENOMIC DNA]</scope>
    <source>
        <strain evidence="5 6">FD-317 M1</strain>
    </source>
</reference>
<feature type="compositionally biased region" description="Polar residues" evidence="3">
    <location>
        <begin position="289"/>
        <end position="298"/>
    </location>
</feature>
<feature type="compositionally biased region" description="Polar residues" evidence="3">
    <location>
        <begin position="363"/>
        <end position="374"/>
    </location>
</feature>
<dbReference type="InterPro" id="IPR022782">
    <property type="entry name" value="AIP3-like_C"/>
</dbReference>
<evidence type="ECO:0000313" key="5">
    <source>
        <dbReference type="EMBL" id="KIK60478.1"/>
    </source>
</evidence>
<sequence length="952" mass="104609">MSSSRQSASSSSTRSTRNGTHPAVESAVTRLLVSIKQLLESLTKWSKLECDENFVSDVYVRLGNDFNAAVAAFGAFNIDMSEMMSVPDDLRNVLEQCLAEDATSENLELYLPTVRQIITGLLQGLRSKQSIYRRIVSDHKHRSDGSGHDRTSSRSSRSHRKQASRSANPEADRDSVSRRNGSSSARKRETSSVADSEGSFIGGFSPMISEASTLQESESNDFPNPYDGRQPLSSDFTATPQQPSSPPPPQAPPVPASVKRYSLVDKPVPSSPPSVVVVEPTTPEPELSEAQQPQAEAESNSYSPQPPLPPESPPLDASQAPAMASSLAALQKSDTLERRASKRFSTYNISKMTGSTSRDRLGRSQSNRRSLAVSSALTPGDLAVLTEVDDEETIPGAPLTREGSARLKRSVSRSTPTDNSNGTPPVPPLPSTPSRTPELAEPSAAQPSDPNLKRGSDSKLTVFLQLGREVKKTSLEPGLSFSSLRMLFVDKFSYNPGQENFPAIYIRDPSSGVQYELEDMDEVQDKCLLSLNIEPLDQIKQHIDLQISSLFQEIKDLKSTVSSSHRQSAHIPSIIASPIAESTSAPNRPTDRQFQNVARRLSRFVSSTQDPSPPSSQSSIPSSPGFVFPQMTGQTLQAQMTGGSMLSDYSTRVVGDLKTQFDEVQNLRRDLGIMRQLYTEFMKQTKESLGTLRTQTQSVKQLATTNVGGSRAFIDTGKQKLDVRTQNILTEVERLQDTVESLKDDVLKRQVTPKALQLKSVKKDMDSIAAELESLKEHIKTIKPVWKKTWAEELQNIVEEQQFLTHQEEFLSDLLEDYKGVVEIYGHVEQVINLRGAGSGRRINGRGFRPPPTEEGTQSLSNVMMEIRTASIDPEKRMKAIEASQKNRQKELANRGDEMLGELTDFVAGKKLKMTGGAEEAERVRQKRNDMTLKAMFTGNGGAEISSMDGGM</sequence>
<feature type="region of interest" description="Disordered" evidence="3">
    <location>
        <begin position="603"/>
        <end position="629"/>
    </location>
</feature>
<dbReference type="AlphaFoldDB" id="A0A0D0CWJ5"/>
<dbReference type="Pfam" id="PF23153">
    <property type="entry name" value="Aip3p_Bud6_N"/>
    <property type="match status" value="1"/>
</dbReference>
<dbReference type="EMBL" id="KN834775">
    <property type="protein sequence ID" value="KIK60478.1"/>
    <property type="molecule type" value="Genomic_DNA"/>
</dbReference>
<feature type="compositionally biased region" description="Low complexity" evidence="3">
    <location>
        <begin position="1"/>
        <end position="17"/>
    </location>
</feature>
<dbReference type="Proteomes" id="UP000053593">
    <property type="component" value="Unassembled WGS sequence"/>
</dbReference>
<feature type="compositionally biased region" description="Low complexity" evidence="3">
    <location>
        <begin position="273"/>
        <end position="285"/>
    </location>
</feature>
<feature type="compositionally biased region" description="Polar residues" evidence="3">
    <location>
        <begin position="343"/>
        <end position="356"/>
    </location>
</feature>
<proteinExistence type="predicted"/>
<dbReference type="PANTHER" id="PTHR22741">
    <property type="entry name" value="P140CAP/SNIP-RELATED"/>
    <property type="match status" value="1"/>
</dbReference>
<dbReference type="OrthoDB" id="783096at2759"/>
<protein>
    <submittedName>
        <fullName evidence="5">Unplaced genomic scaffold GYMLUscaffold_27, whole genome shotgun sequence</fullName>
    </submittedName>
</protein>
<evidence type="ECO:0000313" key="6">
    <source>
        <dbReference type="Proteomes" id="UP000053593"/>
    </source>
</evidence>
<dbReference type="HOGENOM" id="CLU_005287_0_0_1"/>
<feature type="region of interest" description="Disordered" evidence="3">
    <location>
        <begin position="1"/>
        <end position="23"/>
    </location>
</feature>
<feature type="region of interest" description="Disordered" evidence="3">
    <location>
        <begin position="387"/>
        <end position="456"/>
    </location>
</feature>
<dbReference type="GO" id="GO:0030010">
    <property type="term" value="P:establishment of cell polarity"/>
    <property type="evidence" value="ECO:0007669"/>
    <property type="project" value="TreeGrafter"/>
</dbReference>
<dbReference type="InterPro" id="IPR056279">
    <property type="entry name" value="Aip3p_Bud6_N"/>
</dbReference>
<accession>A0A0D0CWJ5</accession>
<feature type="compositionally biased region" description="Pro residues" evidence="3">
    <location>
        <begin position="243"/>
        <end position="255"/>
    </location>
</feature>
<name>A0A0D0CWJ5_9AGAR</name>
<feature type="domain" description="Actin interacting protein 3 C-terminal" evidence="4">
    <location>
        <begin position="463"/>
        <end position="930"/>
    </location>
</feature>
<gene>
    <name evidence="5" type="ORF">GYMLUDRAFT_59577</name>
</gene>
<dbReference type="InterPro" id="IPR005613">
    <property type="entry name" value="AIP3_C"/>
</dbReference>
<feature type="compositionally biased region" description="Pro residues" evidence="3">
    <location>
        <begin position="304"/>
        <end position="313"/>
    </location>
</feature>
<dbReference type="GO" id="GO:0005737">
    <property type="term" value="C:cytoplasm"/>
    <property type="evidence" value="ECO:0007669"/>
    <property type="project" value="TreeGrafter"/>
</dbReference>
<dbReference type="SMART" id="SM00806">
    <property type="entry name" value="AIP3"/>
    <property type="match status" value="1"/>
</dbReference>
<keyword evidence="1 2" id="KW-0175">Coiled coil</keyword>
<dbReference type="GO" id="GO:0005519">
    <property type="term" value="F:cytoskeletal regulatory protein binding"/>
    <property type="evidence" value="ECO:0007669"/>
    <property type="project" value="InterPro"/>
</dbReference>
<evidence type="ECO:0000259" key="4">
    <source>
        <dbReference type="SMART" id="SM00806"/>
    </source>
</evidence>
<keyword evidence="6" id="KW-1185">Reference proteome</keyword>
<evidence type="ECO:0000256" key="1">
    <source>
        <dbReference type="ARBA" id="ARBA00023054"/>
    </source>
</evidence>